<dbReference type="Proteomes" id="UP000003327">
    <property type="component" value="Unassembled WGS sequence"/>
</dbReference>
<dbReference type="STRING" id="649761.HMPREF0973_02870"/>
<sequence>MQHFYNASHGYWKEPDPVNKAAEFGFFHCSELFRQYEQT</sequence>
<name>C9MT99_9BACT</name>
<reference evidence="1 2" key="1">
    <citation type="submission" date="2009-09" db="EMBL/GenBank/DDBJ databases">
        <authorList>
            <person name="Weinstock G."/>
            <person name="Sodergren E."/>
            <person name="Clifton S."/>
            <person name="Fulton L."/>
            <person name="Fulton B."/>
            <person name="Courtney L."/>
            <person name="Fronick C."/>
            <person name="Harrison M."/>
            <person name="Strong C."/>
            <person name="Farmer C."/>
            <person name="Delahaunty K."/>
            <person name="Markovic C."/>
            <person name="Hall O."/>
            <person name="Minx P."/>
            <person name="Tomlinson C."/>
            <person name="Mitreva M."/>
            <person name="Nelson J."/>
            <person name="Hou S."/>
            <person name="Wollam A."/>
            <person name="Pepin K.H."/>
            <person name="Johnson M."/>
            <person name="Bhonagiri V."/>
            <person name="Nash W.E."/>
            <person name="Warren W."/>
            <person name="Chinwalla A."/>
            <person name="Mardis E.R."/>
            <person name="Wilson R.K."/>
        </authorList>
    </citation>
    <scope>NUCLEOTIDE SEQUENCE [LARGE SCALE GENOMIC DNA]</scope>
    <source>
        <strain evidence="1 2">F0319</strain>
    </source>
</reference>
<proteinExistence type="predicted"/>
<comment type="caution">
    <text evidence="1">The sequence shown here is derived from an EMBL/GenBank/DDBJ whole genome shotgun (WGS) entry which is preliminary data.</text>
</comment>
<keyword evidence="2" id="KW-1185">Reference proteome</keyword>
<dbReference type="AlphaFoldDB" id="C9MT99"/>
<evidence type="ECO:0000313" key="2">
    <source>
        <dbReference type="Proteomes" id="UP000003327"/>
    </source>
</evidence>
<accession>C9MT99</accession>
<protein>
    <submittedName>
        <fullName evidence="1">Uncharacterized protein</fullName>
    </submittedName>
</protein>
<dbReference type="EMBL" id="ACVA01000072">
    <property type="protein sequence ID" value="EEX17294.1"/>
    <property type="molecule type" value="Genomic_DNA"/>
</dbReference>
<gene>
    <name evidence="1" type="ORF">HMPREF0973_02870</name>
</gene>
<organism evidence="1 2">
    <name type="scientific">Prevotella veroralis F0319</name>
    <dbReference type="NCBI Taxonomy" id="649761"/>
    <lineage>
        <taxon>Bacteria</taxon>
        <taxon>Pseudomonadati</taxon>
        <taxon>Bacteroidota</taxon>
        <taxon>Bacteroidia</taxon>
        <taxon>Bacteroidales</taxon>
        <taxon>Prevotellaceae</taxon>
        <taxon>Prevotella</taxon>
    </lineage>
</organism>
<dbReference type="HOGENOM" id="CLU_3314960_0_0_10"/>
<evidence type="ECO:0000313" key="1">
    <source>
        <dbReference type="EMBL" id="EEX17294.1"/>
    </source>
</evidence>